<keyword evidence="8 9" id="KW-0472">Membrane</keyword>
<keyword evidence="12" id="KW-1185">Reference proteome</keyword>
<dbReference type="Pfam" id="PF02665">
    <property type="entry name" value="Nitrate_red_gam"/>
    <property type="match status" value="1"/>
</dbReference>
<dbReference type="AlphaFoldDB" id="A0A9C7GB86"/>
<dbReference type="InterPro" id="IPR036197">
    <property type="entry name" value="NarG-like_sf"/>
</dbReference>
<keyword evidence="6 9" id="KW-1133">Transmembrane helix</keyword>
<keyword evidence="5" id="KW-0249">Electron transport</keyword>
<dbReference type="GO" id="GO:0009055">
    <property type="term" value="F:electron transfer activity"/>
    <property type="evidence" value="ECO:0007669"/>
    <property type="project" value="TreeGrafter"/>
</dbReference>
<dbReference type="PANTHER" id="PTHR30598:SF3">
    <property type="entry name" value="RESPIRATORY NITRATE REDUCTASE 1 GAMMA CHAIN"/>
    <property type="match status" value="1"/>
</dbReference>
<evidence type="ECO:0000256" key="7">
    <source>
        <dbReference type="ARBA" id="ARBA00023002"/>
    </source>
</evidence>
<dbReference type="Gene3D" id="1.20.950.20">
    <property type="entry name" value="Transmembrane di-heme cytochromes, Chain C"/>
    <property type="match status" value="2"/>
</dbReference>
<evidence type="ECO:0000256" key="1">
    <source>
        <dbReference type="ARBA" id="ARBA00004651"/>
    </source>
</evidence>
<dbReference type="EMBL" id="CAKJTG010000017">
    <property type="protein sequence ID" value="CAG9609191.1"/>
    <property type="molecule type" value="Genomic_DNA"/>
</dbReference>
<comment type="subcellular location">
    <subcellularLocation>
        <location evidence="1">Cell membrane</location>
        <topology evidence="1">Multi-pass membrane protein</topology>
    </subcellularLocation>
</comment>
<dbReference type="Proteomes" id="UP000789845">
    <property type="component" value="Unassembled WGS sequence"/>
</dbReference>
<name>A0A9C7GB86_9BACI</name>
<feature type="domain" description="NarG-like" evidence="10">
    <location>
        <begin position="44"/>
        <end position="133"/>
    </location>
</feature>
<dbReference type="SUPFAM" id="SSF103501">
    <property type="entry name" value="Respiratory nitrate reductase 1 gamma chain"/>
    <property type="match status" value="2"/>
</dbReference>
<keyword evidence="3" id="KW-1003">Cell membrane</keyword>
<evidence type="ECO:0000256" key="3">
    <source>
        <dbReference type="ARBA" id="ARBA00022475"/>
    </source>
</evidence>
<accession>A0A9C7GB86</accession>
<gene>
    <name evidence="11" type="ORF">NEOCIP111885_02933</name>
</gene>
<dbReference type="InterPro" id="IPR023234">
    <property type="entry name" value="NarG-like_domain"/>
</dbReference>
<keyword evidence="2" id="KW-0813">Transport</keyword>
<dbReference type="GO" id="GO:0008940">
    <property type="term" value="F:nitrate reductase activity"/>
    <property type="evidence" value="ECO:0007669"/>
    <property type="project" value="TreeGrafter"/>
</dbReference>
<dbReference type="RefSeq" id="WP_230497428.1">
    <property type="nucleotide sequence ID" value="NZ_CAKJTG010000017.1"/>
</dbReference>
<sequence>MEMIHVILWLIYPYTIMVIVVMGLVWQYDIAKVLEDSDVNLKTSLFLRKTITSVMSLSFITGLAVIFSSNIPNDPEHLFIWFMSLLQFNPDMNVIMNISILSQVHLFLVLTLVLLLSFTKYISFLFNPHRYIKFQLVKKINKL</sequence>
<evidence type="ECO:0000313" key="12">
    <source>
        <dbReference type="Proteomes" id="UP000789845"/>
    </source>
</evidence>
<feature type="transmembrane region" description="Helical" evidence="9">
    <location>
        <begin position="7"/>
        <end position="26"/>
    </location>
</feature>
<reference evidence="11" key="1">
    <citation type="submission" date="2021-10" db="EMBL/GenBank/DDBJ databases">
        <authorList>
            <person name="Criscuolo A."/>
        </authorList>
    </citation>
    <scope>NUCLEOTIDE SEQUENCE</scope>
    <source>
        <strain evidence="11">CIP111885</strain>
    </source>
</reference>
<evidence type="ECO:0000313" key="11">
    <source>
        <dbReference type="EMBL" id="CAG9609191.1"/>
    </source>
</evidence>
<dbReference type="GO" id="GO:0020037">
    <property type="term" value="F:heme binding"/>
    <property type="evidence" value="ECO:0007669"/>
    <property type="project" value="TreeGrafter"/>
</dbReference>
<evidence type="ECO:0000256" key="2">
    <source>
        <dbReference type="ARBA" id="ARBA00022448"/>
    </source>
</evidence>
<keyword evidence="4 9" id="KW-0812">Transmembrane</keyword>
<feature type="transmembrane region" description="Helical" evidence="9">
    <location>
        <begin position="106"/>
        <end position="126"/>
    </location>
</feature>
<dbReference type="GO" id="GO:0019645">
    <property type="term" value="P:anaerobic electron transport chain"/>
    <property type="evidence" value="ECO:0007669"/>
    <property type="project" value="TreeGrafter"/>
</dbReference>
<dbReference type="InterPro" id="IPR051936">
    <property type="entry name" value="Heme-iron_electron_transfer"/>
</dbReference>
<organism evidence="11 12">
    <name type="scientific">Pseudoneobacillus rhizosphaerae</name>
    <dbReference type="NCBI Taxonomy" id="2880968"/>
    <lineage>
        <taxon>Bacteria</taxon>
        <taxon>Bacillati</taxon>
        <taxon>Bacillota</taxon>
        <taxon>Bacilli</taxon>
        <taxon>Bacillales</taxon>
        <taxon>Bacillaceae</taxon>
        <taxon>Pseudoneobacillus</taxon>
    </lineage>
</organism>
<evidence type="ECO:0000256" key="9">
    <source>
        <dbReference type="SAM" id="Phobius"/>
    </source>
</evidence>
<evidence type="ECO:0000259" key="10">
    <source>
        <dbReference type="Pfam" id="PF02665"/>
    </source>
</evidence>
<protein>
    <recommendedName>
        <fullName evidence="10">NarG-like domain-containing protein</fullName>
    </recommendedName>
</protein>
<dbReference type="GO" id="GO:0005886">
    <property type="term" value="C:plasma membrane"/>
    <property type="evidence" value="ECO:0007669"/>
    <property type="project" value="UniProtKB-SubCell"/>
</dbReference>
<dbReference type="PANTHER" id="PTHR30598">
    <property type="entry name" value="NITRATE REDUCTASE PRIVATE CHAPERONE, REDOX ENZYME MATURATION PROTEIN REMP FAMILY"/>
    <property type="match status" value="1"/>
</dbReference>
<feature type="transmembrane region" description="Helical" evidence="9">
    <location>
        <begin position="46"/>
        <end position="67"/>
    </location>
</feature>
<evidence type="ECO:0000256" key="8">
    <source>
        <dbReference type="ARBA" id="ARBA00023136"/>
    </source>
</evidence>
<keyword evidence="7" id="KW-0560">Oxidoreductase</keyword>
<comment type="caution">
    <text evidence="11">The sequence shown here is derived from an EMBL/GenBank/DDBJ whole genome shotgun (WGS) entry which is preliminary data.</text>
</comment>
<evidence type="ECO:0000256" key="5">
    <source>
        <dbReference type="ARBA" id="ARBA00022982"/>
    </source>
</evidence>
<evidence type="ECO:0000256" key="4">
    <source>
        <dbReference type="ARBA" id="ARBA00022692"/>
    </source>
</evidence>
<evidence type="ECO:0000256" key="6">
    <source>
        <dbReference type="ARBA" id="ARBA00022989"/>
    </source>
</evidence>
<proteinExistence type="predicted"/>